<name>A0A7U2HSL1_PHANO</name>
<evidence type="ECO:0000313" key="2">
    <source>
        <dbReference type="Proteomes" id="UP000663193"/>
    </source>
</evidence>
<protein>
    <submittedName>
        <fullName evidence="1">Uncharacterized protein</fullName>
    </submittedName>
</protein>
<proteinExistence type="predicted"/>
<dbReference type="VEuPathDB" id="FungiDB:JI435_097600"/>
<dbReference type="OrthoDB" id="3664327at2759"/>
<dbReference type="Proteomes" id="UP000663193">
    <property type="component" value="Chromosome 1"/>
</dbReference>
<evidence type="ECO:0000313" key="1">
    <source>
        <dbReference type="EMBL" id="QRC90360.1"/>
    </source>
</evidence>
<dbReference type="AlphaFoldDB" id="A0A7U2HSL1"/>
<accession>A0A7U2HSL1</accession>
<organism evidence="1 2">
    <name type="scientific">Phaeosphaeria nodorum (strain SN15 / ATCC MYA-4574 / FGSC 10173)</name>
    <name type="common">Glume blotch fungus</name>
    <name type="synonym">Parastagonospora nodorum</name>
    <dbReference type="NCBI Taxonomy" id="321614"/>
    <lineage>
        <taxon>Eukaryota</taxon>
        <taxon>Fungi</taxon>
        <taxon>Dikarya</taxon>
        <taxon>Ascomycota</taxon>
        <taxon>Pezizomycotina</taxon>
        <taxon>Dothideomycetes</taxon>
        <taxon>Pleosporomycetidae</taxon>
        <taxon>Pleosporales</taxon>
        <taxon>Pleosporineae</taxon>
        <taxon>Phaeosphaeriaceae</taxon>
        <taxon>Parastagonospora</taxon>
    </lineage>
</organism>
<sequence length="87" mass="9930">MFSNRQPANRCLLRMIGAEADRWLGDYVAHGYKYLYSDDPDAYDAADQDLVTDDFPLIALDLDTTSLGPIVAYLKWRAQTELHAFPF</sequence>
<dbReference type="EMBL" id="CP069023">
    <property type="protein sequence ID" value="QRC90360.1"/>
    <property type="molecule type" value="Genomic_DNA"/>
</dbReference>
<reference evidence="2" key="1">
    <citation type="journal article" date="2021" name="BMC Genomics">
        <title>Chromosome-level genome assembly and manually-curated proteome of model necrotroph Parastagonospora nodorum Sn15 reveals a genome-wide trove of candidate effector homologs, and redundancy of virulence-related functions within an accessory chromosome.</title>
        <authorList>
            <person name="Bertazzoni S."/>
            <person name="Jones D.A.B."/>
            <person name="Phan H.T."/>
            <person name="Tan K.-C."/>
            <person name="Hane J.K."/>
        </authorList>
    </citation>
    <scope>NUCLEOTIDE SEQUENCE [LARGE SCALE GENOMIC DNA]</scope>
    <source>
        <strain evidence="2">SN15 / ATCC MYA-4574 / FGSC 10173)</strain>
    </source>
</reference>
<gene>
    <name evidence="1" type="ORF">JI435_097600</name>
</gene>
<keyword evidence="2" id="KW-1185">Reference proteome</keyword>